<keyword evidence="10" id="KW-0234">DNA repair</keyword>
<evidence type="ECO:0000313" key="18">
    <source>
        <dbReference type="Proteomes" id="UP000183039"/>
    </source>
</evidence>
<keyword evidence="6" id="KW-0228">DNA excision</keyword>
<dbReference type="Proteomes" id="UP000183039">
    <property type="component" value="Unassembled WGS sequence"/>
</dbReference>
<evidence type="ECO:0000256" key="2">
    <source>
        <dbReference type="ARBA" id="ARBA00022490"/>
    </source>
</evidence>
<dbReference type="SUPFAM" id="SSF52540">
    <property type="entry name" value="P-loop containing nucleoside triphosphate hydrolases"/>
    <property type="match status" value="2"/>
</dbReference>
<keyword evidence="3" id="KW-0677">Repeat</keyword>
<dbReference type="Gene3D" id="3.40.50.300">
    <property type="entry name" value="P-loop containing nucleotide triphosphate hydrolases"/>
    <property type="match status" value="2"/>
</dbReference>
<dbReference type="CDD" id="cd03270">
    <property type="entry name" value="ABC_UvrA_I"/>
    <property type="match status" value="1"/>
</dbReference>
<evidence type="ECO:0000256" key="1">
    <source>
        <dbReference type="ARBA" id="ARBA00004496"/>
    </source>
</evidence>
<dbReference type="GO" id="GO:0003677">
    <property type="term" value="F:DNA binding"/>
    <property type="evidence" value="ECO:0007669"/>
    <property type="project" value="UniProtKB-KW"/>
</dbReference>
<keyword evidence="17" id="KW-1185">Reference proteome</keyword>
<keyword evidence="4" id="KW-0547">Nucleotide-binding</keyword>
<gene>
    <name evidence="15" type="ORF">ATZ33_00720</name>
    <name evidence="16" type="ORF">RV15_GL002683</name>
</gene>
<accession>A0A0S3K6S5</accession>
<dbReference type="InterPro" id="IPR003439">
    <property type="entry name" value="ABC_transporter-like_ATP-bd"/>
</dbReference>
<dbReference type="Gene3D" id="1.20.1580.10">
    <property type="entry name" value="ABC transporter ATPase like domain"/>
    <property type="match status" value="2"/>
</dbReference>
<dbReference type="GO" id="GO:0004518">
    <property type="term" value="F:nuclease activity"/>
    <property type="evidence" value="ECO:0007669"/>
    <property type="project" value="UniProtKB-KW"/>
</dbReference>
<evidence type="ECO:0000313" key="17">
    <source>
        <dbReference type="Proteomes" id="UP000065511"/>
    </source>
</evidence>
<protein>
    <recommendedName>
        <fullName evidence="12">UvrABC system protein A</fullName>
    </recommendedName>
    <alternativeName>
        <fullName evidence="13">Excinuclease ABC subunit A</fullName>
    </alternativeName>
</protein>
<reference evidence="15 17" key="2">
    <citation type="submission" date="2015-12" db="EMBL/GenBank/DDBJ databases">
        <authorList>
            <person name="Lauer A."/>
            <person name="Humrighouse B."/>
            <person name="Loparev V."/>
            <person name="Shewmaker P.L."/>
            <person name="Whitney A.M."/>
            <person name="McLaughlin R.W."/>
        </authorList>
    </citation>
    <scope>NUCLEOTIDE SEQUENCE [LARGE SCALE GENOMIC DNA]</scope>
    <source>
        <strain evidence="15 17">LMG 23085</strain>
    </source>
</reference>
<dbReference type="PANTHER" id="PTHR43152:SF3">
    <property type="entry name" value="UVRABC SYSTEM PROTEIN A"/>
    <property type="match status" value="1"/>
</dbReference>
<dbReference type="GO" id="GO:0006281">
    <property type="term" value="P:DNA repair"/>
    <property type="evidence" value="ECO:0007669"/>
    <property type="project" value="UniProtKB-KW"/>
</dbReference>
<evidence type="ECO:0000256" key="8">
    <source>
        <dbReference type="ARBA" id="ARBA00022881"/>
    </source>
</evidence>
<evidence type="ECO:0000256" key="12">
    <source>
        <dbReference type="ARBA" id="ARBA00039316"/>
    </source>
</evidence>
<evidence type="ECO:0000256" key="9">
    <source>
        <dbReference type="ARBA" id="ARBA00023125"/>
    </source>
</evidence>
<dbReference type="AlphaFoldDB" id="A0A0S3K6S5"/>
<evidence type="ECO:0000313" key="16">
    <source>
        <dbReference type="EMBL" id="OJG92738.1"/>
    </source>
</evidence>
<sequence length="744" mass="83250">MIMSQITIRGARTRNLKNLDVTIDKHKINAFVGVSGSGKSSLVFNTIAAEAQRQMNETYPSYIRNRMPHLEPPIVDSIEHLSPAVIINQKALGDNRRSTVGTATDINPTLRLLFSRFGQPFVGYSDLFSFNSPTGMCKSCEGLGIATEFILTELLDYERSLNQGAIRFPTFEPGSYRWKRYVDSGLFDNDKPLKKFTQDEINLLLYSDEIKPPSPNTDWYKSATYEGLIPRITHTFIQNPSKSYRRYLPEVQRITKQKKCTVCQGYRLNKQALSCRIKGKHIGQCLEMQLDELKDFLRSLSQEGVQQLLHNILQQLDHFCQVGLDYLSLARETGTLSGGESQRIKLIRSIGSSLTDLMYIFDEPSVGLHPQDIQAIGQLLRAIKDKGNTVLLIDHDPAIIQLADTVFELGPKAGIHGGELTSVGSFKEWAEQQELQEPLFRAPQEILPNTYFLAENISKNNVKNVSVKLPTQRLIAITGVAGSGKSSFAKALQEQYSEDVFYVTQKTLRTSRRSTIISSVGLFDEVRQLYSKKNHVAASYFSFNGKGACPACKGKGFIETELAFLDPIRSICEACHGNKYRQDVLQYTYNGKNIVELLALSVEESCHFFTTQQNITKKLTWLNKIGLSYLTLGQTLDTLSGGELQRLKLASNLDCQNKRIILDEPTTGLSTQDIQALLTVFDELLQNNNTLLVIEHNIALIRLADWMVEFGPGSGKKGGQVIFEGTPIDAMSNPASITGKFLNK</sequence>
<evidence type="ECO:0000256" key="3">
    <source>
        <dbReference type="ARBA" id="ARBA00022737"/>
    </source>
</evidence>
<organism evidence="16 18">
    <name type="scientific">Enterococcus silesiacus</name>
    <dbReference type="NCBI Taxonomy" id="332949"/>
    <lineage>
        <taxon>Bacteria</taxon>
        <taxon>Bacillati</taxon>
        <taxon>Bacillota</taxon>
        <taxon>Bacilli</taxon>
        <taxon>Lactobacillales</taxon>
        <taxon>Enterococcaceae</taxon>
        <taxon>Enterococcus</taxon>
    </lineage>
</organism>
<dbReference type="Gene3D" id="1.10.8.280">
    <property type="entry name" value="ABC transporter ATPase domain-like"/>
    <property type="match status" value="1"/>
</dbReference>
<evidence type="ECO:0000256" key="10">
    <source>
        <dbReference type="ARBA" id="ARBA00023204"/>
    </source>
</evidence>
<keyword evidence="2" id="KW-0963">Cytoplasm</keyword>
<evidence type="ECO:0000256" key="13">
    <source>
        <dbReference type="ARBA" id="ARBA00042156"/>
    </source>
</evidence>
<feature type="domain" description="ABC transporter" evidence="14">
    <location>
        <begin position="1"/>
        <end position="442"/>
    </location>
</feature>
<dbReference type="GO" id="GO:0005524">
    <property type="term" value="F:ATP binding"/>
    <property type="evidence" value="ECO:0007669"/>
    <property type="project" value="UniProtKB-KW"/>
</dbReference>
<dbReference type="GO" id="GO:0005737">
    <property type="term" value="C:cytoplasm"/>
    <property type="evidence" value="ECO:0007669"/>
    <property type="project" value="UniProtKB-SubCell"/>
</dbReference>
<dbReference type="Pfam" id="PF00005">
    <property type="entry name" value="ABC_tran"/>
    <property type="match status" value="1"/>
</dbReference>
<keyword evidence="8" id="KW-0267">Excision nuclease</keyword>
<dbReference type="InterPro" id="IPR027417">
    <property type="entry name" value="P-loop_NTPase"/>
</dbReference>
<comment type="subcellular location">
    <subcellularLocation>
        <location evidence="1">Cytoplasm</location>
    </subcellularLocation>
</comment>
<evidence type="ECO:0000313" key="15">
    <source>
        <dbReference type="EMBL" id="ALR99954.1"/>
    </source>
</evidence>
<evidence type="ECO:0000256" key="11">
    <source>
        <dbReference type="ARBA" id="ARBA00038000"/>
    </source>
</evidence>
<evidence type="ECO:0000256" key="7">
    <source>
        <dbReference type="ARBA" id="ARBA00022840"/>
    </source>
</evidence>
<evidence type="ECO:0000256" key="6">
    <source>
        <dbReference type="ARBA" id="ARBA00022769"/>
    </source>
</evidence>
<reference evidence="16 18" key="1">
    <citation type="submission" date="2014-12" db="EMBL/GenBank/DDBJ databases">
        <title>Draft genome sequences of 29 type strains of Enterococci.</title>
        <authorList>
            <person name="Zhong Z."/>
            <person name="Sun Z."/>
            <person name="Liu W."/>
            <person name="Zhang W."/>
            <person name="Zhang H."/>
        </authorList>
    </citation>
    <scope>NUCLEOTIDE SEQUENCE [LARGE SCALE GENOMIC DNA]</scope>
    <source>
        <strain evidence="16 18">DSM 22801</strain>
    </source>
</reference>
<dbReference type="Proteomes" id="UP000065511">
    <property type="component" value="Chromosome"/>
</dbReference>
<dbReference type="KEGG" id="ess:ATZ33_00720"/>
<name>A0A0S3K6S5_9ENTE</name>
<dbReference type="InterPro" id="IPR017871">
    <property type="entry name" value="ABC_transporter-like_CS"/>
</dbReference>
<dbReference type="PANTHER" id="PTHR43152">
    <property type="entry name" value="UVRABC SYSTEM PROTEIN A"/>
    <property type="match status" value="1"/>
</dbReference>
<dbReference type="GO" id="GO:0016887">
    <property type="term" value="F:ATP hydrolysis activity"/>
    <property type="evidence" value="ECO:0007669"/>
    <property type="project" value="InterPro"/>
</dbReference>
<feature type="domain" description="ABC transporter" evidence="14">
    <location>
        <begin position="445"/>
        <end position="737"/>
    </location>
</feature>
<comment type="similarity">
    <text evidence="11">Belongs to the ABC transporter superfamily. UvrA family.</text>
</comment>
<dbReference type="OrthoDB" id="9809851at2"/>
<dbReference type="EMBL" id="JXLC01000004">
    <property type="protein sequence ID" value="OJG92738.1"/>
    <property type="molecule type" value="Genomic_DNA"/>
</dbReference>
<dbReference type="PROSITE" id="PS50893">
    <property type="entry name" value="ABC_TRANSPORTER_2"/>
    <property type="match status" value="2"/>
</dbReference>
<proteinExistence type="inferred from homology"/>
<keyword evidence="5" id="KW-0227">DNA damage</keyword>
<evidence type="ECO:0000259" key="14">
    <source>
        <dbReference type="PROSITE" id="PS50893"/>
    </source>
</evidence>
<evidence type="ECO:0000256" key="5">
    <source>
        <dbReference type="ARBA" id="ARBA00022763"/>
    </source>
</evidence>
<keyword evidence="7" id="KW-0067">ATP-binding</keyword>
<keyword evidence="9" id="KW-0238">DNA-binding</keyword>
<dbReference type="EMBL" id="CP013614">
    <property type="protein sequence ID" value="ALR99954.1"/>
    <property type="molecule type" value="Genomic_DNA"/>
</dbReference>
<dbReference type="PROSITE" id="PS00211">
    <property type="entry name" value="ABC_TRANSPORTER_1"/>
    <property type="match status" value="2"/>
</dbReference>
<evidence type="ECO:0000256" key="4">
    <source>
        <dbReference type="ARBA" id="ARBA00022741"/>
    </source>
</evidence>